<dbReference type="AlphaFoldDB" id="A0A512NLQ1"/>
<evidence type="ECO:0000256" key="4">
    <source>
        <dbReference type="SAM" id="Coils"/>
    </source>
</evidence>
<dbReference type="PANTHER" id="PTHR32089:SF112">
    <property type="entry name" value="LYSOZYME-LIKE PROTEIN-RELATED"/>
    <property type="match status" value="1"/>
</dbReference>
<keyword evidence="1 3" id="KW-0807">Transducer</keyword>
<keyword evidence="4" id="KW-0175">Coiled coil</keyword>
<feature type="region of interest" description="Disordered" evidence="5">
    <location>
        <begin position="1"/>
        <end position="55"/>
    </location>
</feature>
<feature type="domain" description="Methyl-accepting transducer" evidence="6">
    <location>
        <begin position="367"/>
        <end position="638"/>
    </location>
</feature>
<dbReference type="Pfam" id="PF00015">
    <property type="entry name" value="MCPsignal"/>
    <property type="match status" value="2"/>
</dbReference>
<dbReference type="OrthoDB" id="5292010at2"/>
<dbReference type="GO" id="GO:0006935">
    <property type="term" value="P:chemotaxis"/>
    <property type="evidence" value="ECO:0007669"/>
    <property type="project" value="InterPro"/>
</dbReference>
<gene>
    <name evidence="7" type="ORF">RSO01_70330</name>
</gene>
<comment type="similarity">
    <text evidence="2">Belongs to the methyl-accepting chemotaxis (MCP) protein family.</text>
</comment>
<protein>
    <submittedName>
        <fullName evidence="7">Chemotaxis protein</fullName>
    </submittedName>
</protein>
<dbReference type="EMBL" id="BKAJ01000142">
    <property type="protein sequence ID" value="GEP59867.1"/>
    <property type="molecule type" value="Genomic_DNA"/>
</dbReference>
<evidence type="ECO:0000259" key="6">
    <source>
        <dbReference type="PROSITE" id="PS50111"/>
    </source>
</evidence>
<dbReference type="GO" id="GO:0004888">
    <property type="term" value="F:transmembrane signaling receptor activity"/>
    <property type="evidence" value="ECO:0007669"/>
    <property type="project" value="InterPro"/>
</dbReference>
<proteinExistence type="inferred from homology"/>
<dbReference type="Proteomes" id="UP000321058">
    <property type="component" value="Unassembled WGS sequence"/>
</dbReference>
<accession>A0A512NLQ1</accession>
<evidence type="ECO:0000256" key="2">
    <source>
        <dbReference type="ARBA" id="ARBA00029447"/>
    </source>
</evidence>
<dbReference type="SUPFAM" id="SSF58104">
    <property type="entry name" value="Methyl-accepting chemotaxis protein (MCP) signaling domain"/>
    <property type="match status" value="2"/>
</dbReference>
<dbReference type="RefSeq" id="WP_147155244.1">
    <property type="nucleotide sequence ID" value="NZ_BKAJ01000142.1"/>
</dbReference>
<dbReference type="Gene3D" id="1.10.287.950">
    <property type="entry name" value="Methyl-accepting chemotaxis protein"/>
    <property type="match status" value="2"/>
</dbReference>
<feature type="coiled-coil region" evidence="4">
    <location>
        <begin position="403"/>
        <end position="430"/>
    </location>
</feature>
<reference evidence="7 8" key="1">
    <citation type="submission" date="2019-07" db="EMBL/GenBank/DDBJ databases">
        <title>Whole genome shotgun sequence of Reyranella soli NBRC 108950.</title>
        <authorList>
            <person name="Hosoyama A."/>
            <person name="Uohara A."/>
            <person name="Ohji S."/>
            <person name="Ichikawa N."/>
        </authorList>
    </citation>
    <scope>NUCLEOTIDE SEQUENCE [LARGE SCALE GENOMIC DNA]</scope>
    <source>
        <strain evidence="7 8">NBRC 108950</strain>
    </source>
</reference>
<dbReference type="PRINTS" id="PR00260">
    <property type="entry name" value="CHEMTRNSDUCR"/>
</dbReference>
<comment type="caution">
    <text evidence="7">The sequence shown here is derived from an EMBL/GenBank/DDBJ whole genome shotgun (WGS) entry which is preliminary data.</text>
</comment>
<dbReference type="InterPro" id="IPR004090">
    <property type="entry name" value="Chemotax_Me-accpt_rcpt"/>
</dbReference>
<evidence type="ECO:0000313" key="7">
    <source>
        <dbReference type="EMBL" id="GEP59867.1"/>
    </source>
</evidence>
<dbReference type="GO" id="GO:0007165">
    <property type="term" value="P:signal transduction"/>
    <property type="evidence" value="ECO:0007669"/>
    <property type="project" value="UniProtKB-KW"/>
</dbReference>
<feature type="compositionally biased region" description="Low complexity" evidence="5">
    <location>
        <begin position="23"/>
        <end position="34"/>
    </location>
</feature>
<sequence>MALVKKSKLTGGTAPPSEPPIRAPARPSARPLARNGQQNGATRRVSARPQDKVSERLAAATEELASGLTEAAAAAEELRRAMEQIASGASEAAGASQEQLAAIKQVVASLGSARSQAEASRRRTEAVEVVLAETAVQIGTSVRAIERNGLRQGASVDLIRELERRAQDISEITGAVSRISDQTNLLALNAAIEAARAGDHGRGFAVVADEVRALAETSEKSSQEVQKLATAIQADVREVAAALQQAADAAVNESKAGAATVEVLDGLRADMQKVADGSQQTLTDALEADRAATEAEKGATLVASAAEEQSSAAGEAQVAVQEQAKSLEQGQTAAQELARIAEAARTGRVDLSSTEQISATAEELSATIQELSSASQQIMTALGQINRGTQQQAAATQQTSAALSQIERSARRAQENAVQANERVAKMADDLKQSSGAVAKLMAGVSTGLDNTRVSLKTIARLESVGRNIEKIVSGISLIVVQTTMLAVSGSVEAARAGDAGRGFAVVSNDLRGLAREASDSADRIKETVGGILEQIAALRRDLEQIVDSVEVEVQNNRTVIGALDKVEREFAALRGANDAILRGAEQILSAAGETATGARQIAAAAEEASNAARQASTASTEQASGAEDLAAAIEEIASLADTLKQQNG</sequence>
<dbReference type="InterPro" id="IPR004089">
    <property type="entry name" value="MCPsignal_dom"/>
</dbReference>
<evidence type="ECO:0000256" key="1">
    <source>
        <dbReference type="ARBA" id="ARBA00023224"/>
    </source>
</evidence>
<evidence type="ECO:0000256" key="3">
    <source>
        <dbReference type="PROSITE-ProRule" id="PRU00284"/>
    </source>
</evidence>
<keyword evidence="8" id="KW-1185">Reference proteome</keyword>
<evidence type="ECO:0000256" key="5">
    <source>
        <dbReference type="SAM" id="MobiDB-lite"/>
    </source>
</evidence>
<dbReference type="SMART" id="SM00283">
    <property type="entry name" value="MA"/>
    <property type="match status" value="2"/>
</dbReference>
<dbReference type="PROSITE" id="PS50111">
    <property type="entry name" value="CHEMOTAXIS_TRANSDUC_2"/>
    <property type="match status" value="2"/>
</dbReference>
<feature type="domain" description="Methyl-accepting transducer" evidence="6">
    <location>
        <begin position="67"/>
        <end position="324"/>
    </location>
</feature>
<dbReference type="PANTHER" id="PTHR32089">
    <property type="entry name" value="METHYL-ACCEPTING CHEMOTAXIS PROTEIN MCPB"/>
    <property type="match status" value="1"/>
</dbReference>
<name>A0A512NLQ1_9HYPH</name>
<evidence type="ECO:0000313" key="8">
    <source>
        <dbReference type="Proteomes" id="UP000321058"/>
    </source>
</evidence>
<dbReference type="GO" id="GO:0016020">
    <property type="term" value="C:membrane"/>
    <property type="evidence" value="ECO:0007669"/>
    <property type="project" value="InterPro"/>
</dbReference>
<organism evidence="7 8">
    <name type="scientific">Reyranella soli</name>
    <dbReference type="NCBI Taxonomy" id="1230389"/>
    <lineage>
        <taxon>Bacteria</taxon>
        <taxon>Pseudomonadati</taxon>
        <taxon>Pseudomonadota</taxon>
        <taxon>Alphaproteobacteria</taxon>
        <taxon>Hyphomicrobiales</taxon>
        <taxon>Reyranellaceae</taxon>
        <taxon>Reyranella</taxon>
    </lineage>
</organism>